<protein>
    <submittedName>
        <fullName evidence="1">Uncharacterized protein</fullName>
    </submittedName>
</protein>
<gene>
    <name evidence="1" type="ORF">NIDE1268</name>
</gene>
<dbReference type="STRING" id="330214.NIDE1268"/>
<evidence type="ECO:0000313" key="1">
    <source>
        <dbReference type="EMBL" id="CBK41022.1"/>
    </source>
</evidence>
<organism evidence="1 2">
    <name type="scientific">Nitrospira defluvii</name>
    <dbReference type="NCBI Taxonomy" id="330214"/>
    <lineage>
        <taxon>Bacteria</taxon>
        <taxon>Pseudomonadati</taxon>
        <taxon>Nitrospirota</taxon>
        <taxon>Nitrospiria</taxon>
        <taxon>Nitrospirales</taxon>
        <taxon>Nitrospiraceae</taxon>
        <taxon>Nitrospira</taxon>
    </lineage>
</organism>
<keyword evidence="2" id="KW-1185">Reference proteome</keyword>
<accession>D8PCR3</accession>
<name>D8PCR3_9BACT</name>
<sequence length="133" mass="15884">MFGQWHDTIRSRFGNREKLEPQAAYEAFWSEFPQQAVMELFQLIEIEYQLSPGLLRPNDTVNKLLESIKPVNFLKWLFYQAHTEDSESELRYQLGKREQQHGTQDAWERAKIRTIEDLMRAWSGQLPKDKPRT</sequence>
<dbReference type="EMBL" id="FP929003">
    <property type="protein sequence ID" value="CBK41022.1"/>
    <property type="molecule type" value="Genomic_DNA"/>
</dbReference>
<dbReference type="Proteomes" id="UP000001660">
    <property type="component" value="Chromosome"/>
</dbReference>
<dbReference type="AlphaFoldDB" id="D8PCR3"/>
<evidence type="ECO:0000313" key="2">
    <source>
        <dbReference type="Proteomes" id="UP000001660"/>
    </source>
</evidence>
<dbReference type="KEGG" id="nde:NIDE1268"/>
<dbReference type="HOGENOM" id="CLU_1902866_0_0_0"/>
<proteinExistence type="predicted"/>
<reference evidence="1 2" key="1">
    <citation type="journal article" date="2010" name="Proc. Natl. Acad. Sci. U.S.A.">
        <title>A Nitrospira metagenome illuminates the physiology and evolution of globally important nitrite-oxidizing bacteria.</title>
        <authorList>
            <person name="Lucker S."/>
            <person name="Wagner M."/>
            <person name="Maixner F."/>
            <person name="Pelletier E."/>
            <person name="Koch H."/>
            <person name="Vacherie B."/>
            <person name="Rattei T."/>
            <person name="Sinninghe Damste J."/>
            <person name="Spieck E."/>
            <person name="Le Paslier D."/>
            <person name="Daims H."/>
        </authorList>
    </citation>
    <scope>NUCLEOTIDE SEQUENCE [LARGE SCALE GENOMIC DNA]</scope>
</reference>